<sequence length="68" mass="7177">MWSVPFSAGASVLLHRHRHYNSKPVAPCRCRGTSQCRSRPIALMPVSGGSFCGLPNPIFSPAIAGAAV</sequence>
<dbReference type="STRING" id="197221.gene:10746806"/>
<dbReference type="AlphaFoldDB" id="Q8DM97"/>
<dbReference type="Proteomes" id="UP000000440">
    <property type="component" value="Chromosome"/>
</dbReference>
<dbReference type="EMBL" id="BA000039">
    <property type="protein sequence ID" value="BAC07777.1"/>
    <property type="molecule type" value="Genomic_DNA"/>
</dbReference>
<evidence type="ECO:0000313" key="2">
    <source>
        <dbReference type="Proteomes" id="UP000000440"/>
    </source>
</evidence>
<accession>Q8DM97</accession>
<gene>
    <name evidence="1" type="ordered locus">tsl0224</name>
</gene>
<reference evidence="1 2" key="1">
    <citation type="journal article" date="2002" name="DNA Res.">
        <title>Complete genome structure of the thermophilic cyanobacterium Thermosynechococcus elongatus BP-1.</title>
        <authorList>
            <person name="Nakamura Y."/>
            <person name="Kaneko T."/>
            <person name="Sato S."/>
            <person name="Ikeuchi M."/>
            <person name="Katoh H."/>
            <person name="Sasamoto S."/>
            <person name="Watanabe A."/>
            <person name="Iriguchi M."/>
            <person name="Kawashima K."/>
            <person name="Kimura T."/>
            <person name="Kishida Y."/>
            <person name="Kiyokawa C."/>
            <person name="Kohara M."/>
            <person name="Matsumoto M."/>
            <person name="Matsuno A."/>
            <person name="Nakazaki N."/>
            <person name="Shimpo S."/>
            <person name="Sugimoto M."/>
            <person name="Takeuchi C."/>
            <person name="Yamada M."/>
            <person name="Tabata S."/>
        </authorList>
    </citation>
    <scope>NUCLEOTIDE SEQUENCE [LARGE SCALE GENOMIC DNA]</scope>
    <source>
        <strain evidence="2">IAM M-273 / NIES-2133 / BP-1</strain>
    </source>
</reference>
<name>Q8DM97_THEVB</name>
<organism evidence="1 2">
    <name type="scientific">Thermosynechococcus vestitus (strain NIES-2133 / IAM M-273 / BP-1)</name>
    <dbReference type="NCBI Taxonomy" id="197221"/>
    <lineage>
        <taxon>Bacteria</taxon>
        <taxon>Bacillati</taxon>
        <taxon>Cyanobacteriota</taxon>
        <taxon>Cyanophyceae</taxon>
        <taxon>Acaryochloridales</taxon>
        <taxon>Thermosynechococcaceae</taxon>
        <taxon>Thermosynechococcus</taxon>
    </lineage>
</organism>
<protein>
    <submittedName>
        <fullName evidence="1">Tsl0224 protein</fullName>
    </submittedName>
</protein>
<keyword evidence="2" id="KW-1185">Reference proteome</keyword>
<dbReference type="KEGG" id="tel:tsl0224"/>
<evidence type="ECO:0000313" key="1">
    <source>
        <dbReference type="EMBL" id="BAC07777.1"/>
    </source>
</evidence>
<proteinExistence type="predicted"/>
<dbReference type="EnsemblBacteria" id="BAC07777">
    <property type="protein sequence ID" value="BAC07777"/>
    <property type="gene ID" value="BAC07777"/>
</dbReference>